<dbReference type="Gene3D" id="1.10.10.60">
    <property type="entry name" value="Homeodomain-like"/>
    <property type="match status" value="2"/>
</dbReference>
<evidence type="ECO:0000256" key="3">
    <source>
        <dbReference type="ARBA" id="ARBA00023163"/>
    </source>
</evidence>
<dbReference type="OrthoDB" id="145012at2"/>
<dbReference type="EMBL" id="CP034235">
    <property type="protein sequence ID" value="QGQ94392.1"/>
    <property type="molecule type" value="Genomic_DNA"/>
</dbReference>
<dbReference type="InterPro" id="IPR013096">
    <property type="entry name" value="Cupin_2"/>
</dbReference>
<gene>
    <name evidence="5" type="ORF">EHS13_05455</name>
</gene>
<evidence type="ECO:0000259" key="4">
    <source>
        <dbReference type="PROSITE" id="PS01124"/>
    </source>
</evidence>
<organism evidence="5 6">
    <name type="scientific">Paenibacillus psychroresistens</name>
    <dbReference type="NCBI Taxonomy" id="1778678"/>
    <lineage>
        <taxon>Bacteria</taxon>
        <taxon>Bacillati</taxon>
        <taxon>Bacillota</taxon>
        <taxon>Bacilli</taxon>
        <taxon>Bacillales</taxon>
        <taxon>Paenibacillaceae</taxon>
        <taxon>Paenibacillus</taxon>
    </lineage>
</organism>
<name>A0A6B8RFW1_9BACL</name>
<accession>A0A6B8RFW1</accession>
<dbReference type="Gene3D" id="2.60.120.10">
    <property type="entry name" value="Jelly Rolls"/>
    <property type="match status" value="1"/>
</dbReference>
<evidence type="ECO:0000313" key="6">
    <source>
        <dbReference type="Proteomes" id="UP000426246"/>
    </source>
</evidence>
<dbReference type="InterPro" id="IPR011051">
    <property type="entry name" value="RmlC_Cupin_sf"/>
</dbReference>
<dbReference type="PROSITE" id="PS01124">
    <property type="entry name" value="HTH_ARAC_FAMILY_2"/>
    <property type="match status" value="1"/>
</dbReference>
<keyword evidence="1" id="KW-0805">Transcription regulation</keyword>
<dbReference type="InterPro" id="IPR018062">
    <property type="entry name" value="HTH_AraC-typ_CS"/>
</dbReference>
<protein>
    <submittedName>
        <fullName evidence="5">AraC family transcriptional regulator</fullName>
    </submittedName>
</protein>
<dbReference type="Proteomes" id="UP000426246">
    <property type="component" value="Chromosome"/>
</dbReference>
<dbReference type="SMART" id="SM00342">
    <property type="entry name" value="HTH_ARAC"/>
    <property type="match status" value="1"/>
</dbReference>
<dbReference type="PANTHER" id="PTHR43280:SF2">
    <property type="entry name" value="HTH-TYPE TRANSCRIPTIONAL REGULATOR EXSA"/>
    <property type="match status" value="1"/>
</dbReference>
<proteinExistence type="predicted"/>
<dbReference type="InterPro" id="IPR009057">
    <property type="entry name" value="Homeodomain-like_sf"/>
</dbReference>
<dbReference type="SUPFAM" id="SSF46689">
    <property type="entry name" value="Homeodomain-like"/>
    <property type="match status" value="2"/>
</dbReference>
<dbReference type="SUPFAM" id="SSF51182">
    <property type="entry name" value="RmlC-like cupins"/>
    <property type="match status" value="1"/>
</dbReference>
<dbReference type="AlphaFoldDB" id="A0A6B8RFW1"/>
<sequence length="319" mass="37404">MSLYKMERAPFPYQIMETRADALDRLDVQFQWGNYGFRLLRCHLVSFPPGKVVSFHQHSDYEFHFIPRGKGKVILKDQVFALQPGMMYLTGPGLEHYQEADSMEAMEELCLQIEAVKLFDCDKVPDHYWGNRNDILEADSCMKQLDHLPQFPTLDHYHAMPCFIEAYRAWSGDKLGVYSTIHQAIIQILLRTVQAYDITRDSFKIPSRDMNMHRFLLATQFMVDNYARPLSLEDVAEKLSISGRQLQRVFLEKSGFSFSRYLEDLRLAHVSRELMESETSVQDIALQHGFTSSNYLYYVFRKRYGMTPNQYRITNRKEG</sequence>
<keyword evidence="6" id="KW-1185">Reference proteome</keyword>
<dbReference type="KEGG" id="ppsc:EHS13_05455"/>
<evidence type="ECO:0000313" key="5">
    <source>
        <dbReference type="EMBL" id="QGQ94392.1"/>
    </source>
</evidence>
<dbReference type="PROSITE" id="PS00041">
    <property type="entry name" value="HTH_ARAC_FAMILY_1"/>
    <property type="match status" value="1"/>
</dbReference>
<evidence type="ECO:0000256" key="1">
    <source>
        <dbReference type="ARBA" id="ARBA00023015"/>
    </source>
</evidence>
<evidence type="ECO:0000256" key="2">
    <source>
        <dbReference type="ARBA" id="ARBA00023125"/>
    </source>
</evidence>
<dbReference type="GO" id="GO:0003700">
    <property type="term" value="F:DNA-binding transcription factor activity"/>
    <property type="evidence" value="ECO:0007669"/>
    <property type="project" value="InterPro"/>
</dbReference>
<keyword evidence="2" id="KW-0238">DNA-binding</keyword>
<dbReference type="Pfam" id="PF12833">
    <property type="entry name" value="HTH_18"/>
    <property type="match status" value="1"/>
</dbReference>
<dbReference type="PANTHER" id="PTHR43280">
    <property type="entry name" value="ARAC-FAMILY TRANSCRIPTIONAL REGULATOR"/>
    <property type="match status" value="1"/>
</dbReference>
<dbReference type="GO" id="GO:0043565">
    <property type="term" value="F:sequence-specific DNA binding"/>
    <property type="evidence" value="ECO:0007669"/>
    <property type="project" value="InterPro"/>
</dbReference>
<dbReference type="Pfam" id="PF07883">
    <property type="entry name" value="Cupin_2"/>
    <property type="match status" value="1"/>
</dbReference>
<reference evidence="6" key="1">
    <citation type="submission" date="2018-11" db="EMBL/GenBank/DDBJ databases">
        <title>Complete genome sequence of Paenibacillus sp. ML311-T8.</title>
        <authorList>
            <person name="Nam Y.-D."/>
            <person name="Kang J."/>
            <person name="Chung W.-H."/>
            <person name="Park Y.S."/>
        </authorList>
    </citation>
    <scope>NUCLEOTIDE SEQUENCE [LARGE SCALE GENOMIC DNA]</scope>
    <source>
        <strain evidence="6">ML311-T8</strain>
    </source>
</reference>
<dbReference type="InterPro" id="IPR014710">
    <property type="entry name" value="RmlC-like_jellyroll"/>
</dbReference>
<keyword evidence="3" id="KW-0804">Transcription</keyword>
<feature type="domain" description="HTH araC/xylS-type" evidence="4">
    <location>
        <begin position="216"/>
        <end position="314"/>
    </location>
</feature>
<dbReference type="InterPro" id="IPR018060">
    <property type="entry name" value="HTH_AraC"/>
</dbReference>